<feature type="non-terminal residue" evidence="1">
    <location>
        <position position="266"/>
    </location>
</feature>
<organism evidence="1">
    <name type="scientific">marine sediment metagenome</name>
    <dbReference type="NCBI Taxonomy" id="412755"/>
    <lineage>
        <taxon>unclassified sequences</taxon>
        <taxon>metagenomes</taxon>
        <taxon>ecological metagenomes</taxon>
    </lineage>
</organism>
<reference evidence="1" key="1">
    <citation type="journal article" date="2014" name="Front. Microbiol.">
        <title>High frequency of phylogenetically diverse reductive dehalogenase-homologous genes in deep subseafloor sedimentary metagenomes.</title>
        <authorList>
            <person name="Kawai M."/>
            <person name="Futagami T."/>
            <person name="Toyoda A."/>
            <person name="Takaki Y."/>
            <person name="Nishi S."/>
            <person name="Hori S."/>
            <person name="Arai W."/>
            <person name="Tsubouchi T."/>
            <person name="Morono Y."/>
            <person name="Uchiyama I."/>
            <person name="Ito T."/>
            <person name="Fujiyama A."/>
            <person name="Inagaki F."/>
            <person name="Takami H."/>
        </authorList>
    </citation>
    <scope>NUCLEOTIDE SEQUENCE</scope>
    <source>
        <strain evidence="1">Expedition CK06-06</strain>
    </source>
</reference>
<feature type="non-terminal residue" evidence="1">
    <location>
        <position position="1"/>
    </location>
</feature>
<dbReference type="AlphaFoldDB" id="X0WEW7"/>
<name>X0WEW7_9ZZZZ</name>
<protein>
    <submittedName>
        <fullName evidence="1">Uncharacterized protein</fullName>
    </submittedName>
</protein>
<sequence length="266" mass="29081">AGGDMGSLLGWYLELTLGDIVTQSDAFGQYEFRNLPPGPMEIRQELTHQRRPTNPSPMVDTIIEDFESGIGNYVQVESGQTSALSALAAYSGSQGLSAGGWIHGNASAPKVHAGDTITGYIRFSDNSGELAHLGFGADGSRTLACAVFTGVPGSSPGWLEIQELVSYDPGGTWPWDEPMQYTLARFEFDDVLLPNPWYRLEVDWGQDNSIVARLYEPNGTKVGQLAAHVPWQLDEGTLAFRGRLTPADDEVWFDRISVRRDGHHPV</sequence>
<comment type="caution">
    <text evidence="1">The sequence shown here is derived from an EMBL/GenBank/DDBJ whole genome shotgun (WGS) entry which is preliminary data.</text>
</comment>
<gene>
    <name evidence="1" type="ORF">S01H1_43010</name>
</gene>
<dbReference type="EMBL" id="BARS01027376">
    <property type="protein sequence ID" value="GAG11251.1"/>
    <property type="molecule type" value="Genomic_DNA"/>
</dbReference>
<proteinExistence type="predicted"/>
<accession>X0WEW7</accession>
<evidence type="ECO:0000313" key="1">
    <source>
        <dbReference type="EMBL" id="GAG11251.1"/>
    </source>
</evidence>